<dbReference type="Pfam" id="PF00932">
    <property type="entry name" value="LTD"/>
    <property type="match status" value="1"/>
</dbReference>
<feature type="chain" id="PRO_5037340362" description="LTD domain-containing protein" evidence="2">
    <location>
        <begin position="20"/>
        <end position="865"/>
    </location>
</feature>
<dbReference type="InterPro" id="IPR001322">
    <property type="entry name" value="Lamin_tail_dom"/>
</dbReference>
<evidence type="ECO:0000256" key="1">
    <source>
        <dbReference type="ARBA" id="ARBA00022729"/>
    </source>
</evidence>
<dbReference type="PROSITE" id="PS51841">
    <property type="entry name" value="LTD"/>
    <property type="match status" value="1"/>
</dbReference>
<dbReference type="Gene3D" id="2.60.40.4070">
    <property type="match status" value="1"/>
</dbReference>
<proteinExistence type="predicted"/>
<feature type="domain" description="LTD" evidence="3">
    <location>
        <begin position="573"/>
        <end position="703"/>
    </location>
</feature>
<dbReference type="Proteomes" id="UP000002215">
    <property type="component" value="Chromosome"/>
</dbReference>
<name>A0A979FZH7_CHIPD</name>
<dbReference type="Gene3D" id="2.60.40.1220">
    <property type="match status" value="1"/>
</dbReference>
<dbReference type="OrthoDB" id="9758406at2"/>
<sequence length="865" mass="94945">MRTTIVCVCLLMQVAFSFAQVSESFDYQNINEAVAWKGTDTAWTVEQGRLRSRLSRSSSTFYLSTSSSLSRNAIWECWLQLDFNTSSLNYADIFLTADSANLSAPGSKGYFVRIGNTKDEVCLYRKDGNLPPVLLIDGRDGITDHTSSTLKIKVIRKEDNWELWTDENGNGTAYTREGIAKDNMYNTSRFMGFAVRQSTASFFRRHYFDDVSVHPLVADTIPPSLLSVQLLNAHTISCCFSETPDSNSLRDYHNFQLPGTDNLPLRIWQDNNSPFCVNVQFEQAFPNGDSCHLLINGIRDLAGNISSMLKASFLYYLPTGYDVLIHEFLPKALPSAGLQAARFVELKNNSPFTLQLKDWRLANSNREVILPARLFPPDTYLVLCDRQAVNQFPVDIAVMGISNFPAPGDSDMIILRNNSGMLVHAVGYDRSWYHNPVKEKGGWSLEMVDVHWPCAGSTNWRPSLAKEGATPGKANTVSGPGSIPPPVSLVHAHAADSMNVGLSFSGIMDSMAVSTTAHYHFDPALPVIKVTAQAPLYNNVSLRLGSPLLPGTIYQIAVEGLNDCTGQEVSVAPDLAVARVSEADSFDIVFNEILYDPASGVPEFIEIFNRSPKALDFSRLFLTRRKTDGQLDEVVSLSGTVHVLLPGAYAAFTTDPAALCAQYDCLSPESIYKINLPALINGEGIVVLLNAAGNIIDELHYSDAMHLSLAGNTRGVSLERLQADGPTQDKYNWHSAAGSAKYATPGRANSQQLPAGGVQGMLSVRPGIFSPDNDGFEDVAVLSYKFPVPGFVINVTIFDAEGRTVRQLARNMALSAEGYMIWDGRGLQNRELVTGIYVIFAEVISPVGQVRQWKLPVVLGKKLNS</sequence>
<dbReference type="KEGG" id="cpi:Cpin_0536"/>
<evidence type="ECO:0000313" key="4">
    <source>
        <dbReference type="EMBL" id="ACU58034.1"/>
    </source>
</evidence>
<gene>
    <name evidence="4" type="ordered locus">Cpin_0536</name>
</gene>
<feature type="signal peptide" evidence="2">
    <location>
        <begin position="1"/>
        <end position="19"/>
    </location>
</feature>
<accession>A0A979FZH7</accession>
<reference evidence="5" key="1">
    <citation type="submission" date="2009-08" db="EMBL/GenBank/DDBJ databases">
        <title>The complete genome of Chitinophaga pinensis DSM 2588.</title>
        <authorList>
            <consortium name="US DOE Joint Genome Institute (JGI-PGF)"/>
            <person name="Lucas S."/>
            <person name="Copeland A."/>
            <person name="Lapidus A."/>
            <person name="Glavina del Rio T."/>
            <person name="Dalin E."/>
            <person name="Tice H."/>
            <person name="Bruce D."/>
            <person name="Goodwin L."/>
            <person name="Pitluck S."/>
            <person name="Kyrpides N."/>
            <person name="Mavromatis K."/>
            <person name="Ivanova N."/>
            <person name="Mikhailova N."/>
            <person name="Sims D."/>
            <person name="Meinche L."/>
            <person name="Brettin T."/>
            <person name="Detter J.C."/>
            <person name="Han C."/>
            <person name="Larimer F."/>
            <person name="Land M."/>
            <person name="Hauser L."/>
            <person name="Markowitz V."/>
            <person name="Cheng J.-F."/>
            <person name="Hugenholtz P."/>
            <person name="Woyke T."/>
            <person name="Wu D."/>
            <person name="Spring S."/>
            <person name="Klenk H.-P."/>
            <person name="Eisen J.A."/>
        </authorList>
    </citation>
    <scope>NUCLEOTIDE SEQUENCE [LARGE SCALE GENOMIC DNA]</scope>
    <source>
        <strain evidence="5">ATCC 43595 / DSM 2588 / LMG 13176 / NBRC 15968 / NCIMB 11800 / UQM 2034</strain>
    </source>
</reference>
<dbReference type="EMBL" id="CP001699">
    <property type="protein sequence ID" value="ACU58034.1"/>
    <property type="molecule type" value="Genomic_DNA"/>
</dbReference>
<protein>
    <recommendedName>
        <fullName evidence="3">LTD domain-containing protein</fullName>
    </recommendedName>
</protein>
<dbReference type="InterPro" id="IPR014755">
    <property type="entry name" value="Cu-Rt/internalin_Ig-like"/>
</dbReference>
<dbReference type="AlphaFoldDB" id="A0A979FZH7"/>
<dbReference type="InterPro" id="IPR036415">
    <property type="entry name" value="Lamin_tail_dom_sf"/>
</dbReference>
<dbReference type="RefSeq" id="WP_012788210.1">
    <property type="nucleotide sequence ID" value="NC_013132.1"/>
</dbReference>
<keyword evidence="1 2" id="KW-0732">Signal</keyword>
<reference evidence="4 5" key="2">
    <citation type="journal article" date="2010" name="Stand. Genomic Sci.">
        <title>Complete genome sequence of Chitinophaga pinensis type strain (UQM 2034).</title>
        <authorList>
            <person name="Glavina Del Rio T."/>
            <person name="Abt B."/>
            <person name="Spring S."/>
            <person name="Lapidus A."/>
            <person name="Nolan M."/>
            <person name="Tice H."/>
            <person name="Copeland A."/>
            <person name="Cheng J.F."/>
            <person name="Chen F."/>
            <person name="Bruce D."/>
            <person name="Goodwin L."/>
            <person name="Pitluck S."/>
            <person name="Ivanova N."/>
            <person name="Mavromatis K."/>
            <person name="Mikhailova N."/>
            <person name="Pati A."/>
            <person name="Chen A."/>
            <person name="Palaniappan K."/>
            <person name="Land M."/>
            <person name="Hauser L."/>
            <person name="Chang Y.J."/>
            <person name="Jeffries C.D."/>
            <person name="Chain P."/>
            <person name="Saunders E."/>
            <person name="Detter J.C."/>
            <person name="Brettin T."/>
            <person name="Rohde M."/>
            <person name="Goker M."/>
            <person name="Bristow J."/>
            <person name="Eisen J.A."/>
            <person name="Markowitz V."/>
            <person name="Hugenholtz P."/>
            <person name="Kyrpides N.C."/>
            <person name="Klenk H.P."/>
            <person name="Lucas S."/>
        </authorList>
    </citation>
    <scope>NUCLEOTIDE SEQUENCE [LARGE SCALE GENOMIC DNA]</scope>
    <source>
        <strain evidence="5">ATCC 43595 / DSM 2588 / LMG 13176 / NBRC 15968 / NCIMB 11800 / UQM 2034</strain>
    </source>
</reference>
<evidence type="ECO:0000256" key="2">
    <source>
        <dbReference type="SAM" id="SignalP"/>
    </source>
</evidence>
<dbReference type="SUPFAM" id="SSF74853">
    <property type="entry name" value="Lamin A/C globular tail domain"/>
    <property type="match status" value="1"/>
</dbReference>
<organism evidence="4 5">
    <name type="scientific">Chitinophaga pinensis (strain ATCC 43595 / DSM 2588 / LMG 13176 / NBRC 15968 / NCIMB 11800 / UQM 2034)</name>
    <dbReference type="NCBI Taxonomy" id="485918"/>
    <lineage>
        <taxon>Bacteria</taxon>
        <taxon>Pseudomonadati</taxon>
        <taxon>Bacteroidota</taxon>
        <taxon>Chitinophagia</taxon>
        <taxon>Chitinophagales</taxon>
        <taxon>Chitinophagaceae</taxon>
        <taxon>Chitinophaga</taxon>
    </lineage>
</organism>
<evidence type="ECO:0000313" key="5">
    <source>
        <dbReference type="Proteomes" id="UP000002215"/>
    </source>
</evidence>
<evidence type="ECO:0000259" key="3">
    <source>
        <dbReference type="PROSITE" id="PS51841"/>
    </source>
</evidence>